<keyword evidence="4" id="KW-1185">Reference proteome</keyword>
<dbReference type="PANTHER" id="PTHR24121:SF32">
    <property type="entry name" value="DEATH DOMAIN-CONTAINING PROTEIN"/>
    <property type="match status" value="1"/>
</dbReference>
<reference evidence="3" key="1">
    <citation type="submission" date="2023-10" db="EMBL/GenBank/DDBJ databases">
        <authorList>
            <person name="Chen Y."/>
            <person name="Shah S."/>
            <person name="Dougan E. K."/>
            <person name="Thang M."/>
            <person name="Chan C."/>
        </authorList>
    </citation>
    <scope>NUCLEOTIDE SEQUENCE [LARGE SCALE GENOMIC DNA]</scope>
</reference>
<feature type="compositionally biased region" description="Low complexity" evidence="2">
    <location>
        <begin position="94"/>
        <end position="103"/>
    </location>
</feature>
<accession>A0ABN9YEP9</accession>
<dbReference type="Gene3D" id="1.25.40.20">
    <property type="entry name" value="Ankyrin repeat-containing domain"/>
    <property type="match status" value="1"/>
</dbReference>
<dbReference type="SUPFAM" id="SSF48403">
    <property type="entry name" value="Ankyrin repeat"/>
    <property type="match status" value="1"/>
</dbReference>
<feature type="region of interest" description="Disordered" evidence="2">
    <location>
        <begin position="81"/>
        <end position="107"/>
    </location>
</feature>
<dbReference type="InterPro" id="IPR036770">
    <property type="entry name" value="Ankyrin_rpt-contain_sf"/>
</dbReference>
<dbReference type="Pfam" id="PF12796">
    <property type="entry name" value="Ank_2"/>
    <property type="match status" value="1"/>
</dbReference>
<feature type="non-terminal residue" evidence="3">
    <location>
        <position position="1"/>
    </location>
</feature>
<dbReference type="PROSITE" id="PS50297">
    <property type="entry name" value="ANK_REP_REGION"/>
    <property type="match status" value="1"/>
</dbReference>
<dbReference type="InterPro" id="IPR002110">
    <property type="entry name" value="Ankyrin_rpt"/>
</dbReference>
<gene>
    <name evidence="3" type="ORF">PCOR1329_LOCUS85230</name>
</gene>
<evidence type="ECO:0000313" key="3">
    <source>
        <dbReference type="EMBL" id="CAK0911311.1"/>
    </source>
</evidence>
<evidence type="ECO:0000313" key="4">
    <source>
        <dbReference type="Proteomes" id="UP001189429"/>
    </source>
</evidence>
<evidence type="ECO:0000256" key="1">
    <source>
        <dbReference type="PROSITE-ProRule" id="PRU00023"/>
    </source>
</evidence>
<sequence>ALAQRGDFEKLNAPSANGNTALHLAARHGHPAACEALLECPGLASLNGQNSSGWTVLHYAAAAGMVNVCEKILRHPQFSADGALTANGDRTRRSTGPPGTGTRRSAKCSWTTSTDKTECEAVQHLAERLPLPGDAYVHTRVHSCPASTLLCFPLSW</sequence>
<dbReference type="PROSITE" id="PS50088">
    <property type="entry name" value="ANK_REPEAT"/>
    <property type="match status" value="1"/>
</dbReference>
<dbReference type="EMBL" id="CAUYUJ010022558">
    <property type="protein sequence ID" value="CAK0911311.1"/>
    <property type="molecule type" value="Genomic_DNA"/>
</dbReference>
<organism evidence="3 4">
    <name type="scientific">Prorocentrum cordatum</name>
    <dbReference type="NCBI Taxonomy" id="2364126"/>
    <lineage>
        <taxon>Eukaryota</taxon>
        <taxon>Sar</taxon>
        <taxon>Alveolata</taxon>
        <taxon>Dinophyceae</taxon>
        <taxon>Prorocentrales</taxon>
        <taxon>Prorocentraceae</taxon>
        <taxon>Prorocentrum</taxon>
    </lineage>
</organism>
<dbReference type="SMART" id="SM00248">
    <property type="entry name" value="ANK"/>
    <property type="match status" value="2"/>
</dbReference>
<keyword evidence="1" id="KW-0040">ANK repeat</keyword>
<feature type="repeat" description="ANK" evidence="1">
    <location>
        <begin position="17"/>
        <end position="39"/>
    </location>
</feature>
<comment type="caution">
    <text evidence="3">The sequence shown here is derived from an EMBL/GenBank/DDBJ whole genome shotgun (WGS) entry which is preliminary data.</text>
</comment>
<name>A0ABN9YEP9_9DINO</name>
<proteinExistence type="predicted"/>
<dbReference type="Proteomes" id="UP001189429">
    <property type="component" value="Unassembled WGS sequence"/>
</dbReference>
<evidence type="ECO:0008006" key="5">
    <source>
        <dbReference type="Google" id="ProtNLM"/>
    </source>
</evidence>
<dbReference type="PANTHER" id="PTHR24121">
    <property type="entry name" value="NO MECHANORECEPTOR POTENTIAL C, ISOFORM D-RELATED"/>
    <property type="match status" value="1"/>
</dbReference>
<protein>
    <recommendedName>
        <fullName evidence="5">ANK_REP_REGION domain-containing protein</fullName>
    </recommendedName>
</protein>
<evidence type="ECO:0000256" key="2">
    <source>
        <dbReference type="SAM" id="MobiDB-lite"/>
    </source>
</evidence>